<dbReference type="RefSeq" id="WP_142351763.1">
    <property type="nucleotide sequence ID" value="NZ_JBQMVF010000073.1"/>
</dbReference>
<dbReference type="AlphaFoldDB" id="A0A3G4RKE7"/>
<geneLocation type="plasmid" evidence="1">
    <name>pP10159-5</name>
</geneLocation>
<geneLocation type="plasmid" evidence="2">
    <name>pNDM-2262</name>
</geneLocation>
<proteinExistence type="predicted"/>
<organism evidence="2">
    <name type="scientific">Citrobacter freundii</name>
    <dbReference type="NCBI Taxonomy" id="546"/>
    <lineage>
        <taxon>Bacteria</taxon>
        <taxon>Pseudomonadati</taxon>
        <taxon>Pseudomonadota</taxon>
        <taxon>Gammaproteobacteria</taxon>
        <taxon>Enterobacterales</taxon>
        <taxon>Enterobacteriaceae</taxon>
        <taxon>Citrobacter</taxon>
        <taxon>Citrobacter freundii complex</taxon>
    </lineage>
</organism>
<name>A0A3G4RKE7_CITFR</name>
<dbReference type="EMBL" id="MH892479">
    <property type="protein sequence ID" value="AYU66147.1"/>
    <property type="molecule type" value="Genomic_DNA"/>
</dbReference>
<reference evidence="2" key="2">
    <citation type="submission" date="2018-09" db="EMBL/GenBank/DDBJ databases">
        <title>Complete sequence of plasmid pNDM-2262 from Citrobacter freundii strain 2262.</title>
        <authorList>
            <person name="Li M."/>
            <person name="Li F."/>
            <person name="Tong Y."/>
        </authorList>
    </citation>
    <scope>NUCLEOTIDE SEQUENCE</scope>
    <source>
        <strain evidence="2">2262</strain>
        <plasmid evidence="2">pNDM-2262</plasmid>
    </source>
</reference>
<evidence type="ECO:0000313" key="1">
    <source>
        <dbReference type="EMBL" id="AVA18649.1"/>
    </source>
</evidence>
<accession>A0A3G4RKE7</accession>
<sequence>MKHTCHDVFILSHDNLSGYGLYNLCLESGLFSNVRIFKEPSDIESVIYRCLFLNEEIKRKTVIVTFDCGSNGPRELPFFLKRLSLLKEYIDLFLLMPLNAFGLQYIYKSLNNTIRIISENENLPSILCKLKSENFFEKELDYLPSFTEHELKVFFNFLNNPLLPCRNRLKYMSEYIILDRLAKKIGMTNRELRSCLYQLNCDYYIH</sequence>
<evidence type="ECO:0000313" key="2">
    <source>
        <dbReference type="EMBL" id="AYU66147.1"/>
    </source>
</evidence>
<dbReference type="EMBL" id="MF072965">
    <property type="protein sequence ID" value="AVA18649.1"/>
    <property type="molecule type" value="Genomic_DNA"/>
</dbReference>
<reference evidence="1" key="1">
    <citation type="submission" date="2017-05" db="EMBL/GenBank/DDBJ databases">
        <title>Comparative genomics of five different resistance plasmids coexisted in a clinical multi-drug resistant Citrobacter freundii isolate.</title>
        <authorList>
            <person name="Jing O."/>
            <person name="Sun F."/>
            <person name="Zhou D."/>
            <person name="Feng J."/>
            <person name="Zhan Z."/>
            <person name="Xiong Z."/>
            <person name="Yang B."/>
            <person name="Liu Z."/>
            <person name="Li T."/>
            <person name="Tong Y."/>
            <person name="Xia P."/>
        </authorList>
    </citation>
    <scope>NUCLEOTIDE SEQUENCE</scope>
    <source>
        <strain evidence="1">P10159</strain>
        <plasmid evidence="1">pP10159-5</plasmid>
    </source>
</reference>
<protein>
    <submittedName>
        <fullName evidence="2">Uncharacterized protein</fullName>
    </submittedName>
</protein>
<keyword evidence="2" id="KW-0614">Plasmid</keyword>